<dbReference type="EC" id="3.5.2.6" evidence="3 6"/>
<sequence length="545" mass="59026">MKTSWLAAAVLITSVYGATARAEPSLASLDPYIQRAVQEWRVPGVAVGLIHGGKTVWSKGYGAREVGKAPRVDAHTLFEIGSLSKAFTAAAIAILVDEGKLRWDDAVIDHLPTFQVADPWLTRQITIRDLVSGRTGVEGGVPALVPMDTRGVVRLAAHLQSQSGFRDSLLYSNVMYDIAGEVVEAVSGLSWAEFLQRRIFAPLRMDESSPSADTAGFWDADELAPSMYGQARAGVVSIEDAPNANVAMPHWQTPGGLKALPWQISHAGGAGSGSVVSSLDDLLKWVRFNLGDGRAADSRVLMQRQTLDQLHTPQIFVRKPPSSSFTLVKAAIDAVSPSDRQASYAMGWFVQGYRGYSLVNHGGALLGGSSLIVMLPERDLAVVVMANSYGRDGQGLMNWAIALRALDALLAVDRHDWSADLLQGVQQRDSEANAAETRVQQSRLKGTRPSLSLTGYAGAYQNAQFGHIRVDVKGSELVLRLPGVFEWRLEHWHNDTFRLHVATSGVELMRFFVTFDVGPAAKVRSFDPGWLVFGGPFLPSPDASS</sequence>
<dbReference type="Gene3D" id="2.40.128.600">
    <property type="match status" value="1"/>
</dbReference>
<dbReference type="Gene3D" id="3.40.710.10">
    <property type="entry name" value="DD-peptidase/beta-lactamase superfamily"/>
    <property type="match status" value="1"/>
</dbReference>
<evidence type="ECO:0000256" key="6">
    <source>
        <dbReference type="RuleBase" id="RU361140"/>
    </source>
</evidence>
<dbReference type="InterPro" id="IPR021860">
    <property type="entry name" value="Peptidase_S12_Pab87-rel_C"/>
</dbReference>
<feature type="chain" id="PRO_5045927360" description="Beta-lactamase" evidence="7">
    <location>
        <begin position="23"/>
        <end position="545"/>
    </location>
</feature>
<keyword evidence="7" id="KW-0732">Signal</keyword>
<dbReference type="InterPro" id="IPR012338">
    <property type="entry name" value="Beta-lactam/transpept-like"/>
</dbReference>
<dbReference type="InterPro" id="IPR001466">
    <property type="entry name" value="Beta-lactam-related"/>
</dbReference>
<keyword evidence="5 6" id="KW-0046">Antibiotic resistance</keyword>
<dbReference type="Pfam" id="PF11954">
    <property type="entry name" value="DUF3471"/>
    <property type="match status" value="1"/>
</dbReference>
<dbReference type="InterPro" id="IPR050491">
    <property type="entry name" value="AmpC-like"/>
</dbReference>
<protein>
    <recommendedName>
        <fullName evidence="3 6">Beta-lactamase</fullName>
        <ecNumber evidence="3 6">3.5.2.6</ecNumber>
    </recommendedName>
</protein>
<dbReference type="InterPro" id="IPR001586">
    <property type="entry name" value="Beta-lactam_class-C_AS"/>
</dbReference>
<evidence type="ECO:0000259" key="8">
    <source>
        <dbReference type="Pfam" id="PF00144"/>
    </source>
</evidence>
<feature type="signal peptide" evidence="7">
    <location>
        <begin position="1"/>
        <end position="22"/>
    </location>
</feature>
<feature type="domain" description="Beta-lactamase-related" evidence="8">
    <location>
        <begin position="30"/>
        <end position="403"/>
    </location>
</feature>
<evidence type="ECO:0000256" key="2">
    <source>
        <dbReference type="ARBA" id="ARBA00007840"/>
    </source>
</evidence>
<dbReference type="GO" id="GO:0016787">
    <property type="term" value="F:hydrolase activity"/>
    <property type="evidence" value="ECO:0007669"/>
    <property type="project" value="UniProtKB-KW"/>
</dbReference>
<dbReference type="RefSeq" id="WP_380602703.1">
    <property type="nucleotide sequence ID" value="NZ_JBHSDU010000014.1"/>
</dbReference>
<evidence type="ECO:0000256" key="3">
    <source>
        <dbReference type="ARBA" id="ARBA00012865"/>
    </source>
</evidence>
<organism evidence="10 11">
    <name type="scientific">Steroidobacter flavus</name>
    <dbReference type="NCBI Taxonomy" id="1842136"/>
    <lineage>
        <taxon>Bacteria</taxon>
        <taxon>Pseudomonadati</taxon>
        <taxon>Pseudomonadota</taxon>
        <taxon>Gammaproteobacteria</taxon>
        <taxon>Steroidobacterales</taxon>
        <taxon>Steroidobacteraceae</taxon>
        <taxon>Steroidobacter</taxon>
    </lineage>
</organism>
<accession>A0ABV8SZ68</accession>
<comment type="similarity">
    <text evidence="2 6">Belongs to the class-C beta-lactamase family.</text>
</comment>
<comment type="caution">
    <text evidence="10">The sequence shown here is derived from an EMBL/GenBank/DDBJ whole genome shotgun (WGS) entry which is preliminary data.</text>
</comment>
<proteinExistence type="inferred from homology"/>
<comment type="catalytic activity">
    <reaction evidence="1 6">
        <text>a beta-lactam + H2O = a substituted beta-amino acid</text>
        <dbReference type="Rhea" id="RHEA:20401"/>
        <dbReference type="ChEBI" id="CHEBI:15377"/>
        <dbReference type="ChEBI" id="CHEBI:35627"/>
        <dbReference type="ChEBI" id="CHEBI:140347"/>
        <dbReference type="EC" id="3.5.2.6"/>
    </reaction>
</comment>
<keyword evidence="4 6" id="KW-0378">Hydrolase</keyword>
<evidence type="ECO:0000256" key="7">
    <source>
        <dbReference type="SAM" id="SignalP"/>
    </source>
</evidence>
<evidence type="ECO:0000256" key="5">
    <source>
        <dbReference type="ARBA" id="ARBA00023251"/>
    </source>
</evidence>
<feature type="domain" description="Peptidase S12 Pab87-related C-terminal" evidence="9">
    <location>
        <begin position="445"/>
        <end position="526"/>
    </location>
</feature>
<keyword evidence="11" id="KW-1185">Reference proteome</keyword>
<dbReference type="Proteomes" id="UP001595904">
    <property type="component" value="Unassembled WGS sequence"/>
</dbReference>
<gene>
    <name evidence="10" type="ORF">ACFPN2_27730</name>
</gene>
<dbReference type="PANTHER" id="PTHR46825">
    <property type="entry name" value="D-ALANYL-D-ALANINE-CARBOXYPEPTIDASE/ENDOPEPTIDASE AMPH"/>
    <property type="match status" value="1"/>
</dbReference>
<dbReference type="PROSITE" id="PS00336">
    <property type="entry name" value="BETA_LACTAMASE_C"/>
    <property type="match status" value="1"/>
</dbReference>
<evidence type="ECO:0000259" key="9">
    <source>
        <dbReference type="Pfam" id="PF11954"/>
    </source>
</evidence>
<dbReference type="Pfam" id="PF00144">
    <property type="entry name" value="Beta-lactamase"/>
    <property type="match status" value="1"/>
</dbReference>
<evidence type="ECO:0000256" key="4">
    <source>
        <dbReference type="ARBA" id="ARBA00022801"/>
    </source>
</evidence>
<evidence type="ECO:0000313" key="10">
    <source>
        <dbReference type="EMBL" id="MFC4312906.1"/>
    </source>
</evidence>
<name>A0ABV8SZ68_9GAMM</name>
<reference evidence="11" key="1">
    <citation type="journal article" date="2019" name="Int. J. Syst. Evol. Microbiol.">
        <title>The Global Catalogue of Microorganisms (GCM) 10K type strain sequencing project: providing services to taxonomists for standard genome sequencing and annotation.</title>
        <authorList>
            <consortium name="The Broad Institute Genomics Platform"/>
            <consortium name="The Broad Institute Genome Sequencing Center for Infectious Disease"/>
            <person name="Wu L."/>
            <person name="Ma J."/>
        </authorList>
    </citation>
    <scope>NUCLEOTIDE SEQUENCE [LARGE SCALE GENOMIC DNA]</scope>
    <source>
        <strain evidence="11">CGMCC 1.10759</strain>
    </source>
</reference>
<dbReference type="EMBL" id="JBHSDU010000014">
    <property type="protein sequence ID" value="MFC4312906.1"/>
    <property type="molecule type" value="Genomic_DNA"/>
</dbReference>
<dbReference type="PANTHER" id="PTHR46825:SF15">
    <property type="entry name" value="BETA-LACTAMASE-RELATED DOMAIN-CONTAINING PROTEIN"/>
    <property type="match status" value="1"/>
</dbReference>
<evidence type="ECO:0000256" key="1">
    <source>
        <dbReference type="ARBA" id="ARBA00001526"/>
    </source>
</evidence>
<dbReference type="SUPFAM" id="SSF56601">
    <property type="entry name" value="beta-lactamase/transpeptidase-like"/>
    <property type="match status" value="1"/>
</dbReference>
<evidence type="ECO:0000313" key="11">
    <source>
        <dbReference type="Proteomes" id="UP001595904"/>
    </source>
</evidence>